<dbReference type="Proteomes" id="UP000037084">
    <property type="component" value="Unassembled WGS sequence"/>
</dbReference>
<evidence type="ECO:0000256" key="1">
    <source>
        <dbReference type="ARBA" id="ARBA00023125"/>
    </source>
</evidence>
<dbReference type="EMBL" id="LGUV01000256">
    <property type="protein sequence ID" value="KOG49363.1"/>
    <property type="molecule type" value="Genomic_DNA"/>
</dbReference>
<comment type="caution">
    <text evidence="3">The sequence shown here is derived from an EMBL/GenBank/DDBJ whole genome shotgun (WGS) entry which is preliminary data.</text>
</comment>
<dbReference type="Gene3D" id="4.10.320.10">
    <property type="entry name" value="E3-binding domain"/>
    <property type="match status" value="1"/>
</dbReference>
<organism evidence="3 4">
    <name type="scientific">Streptomyces virginiae</name>
    <name type="common">Streptomyces cinnamonensis</name>
    <dbReference type="NCBI Taxonomy" id="1961"/>
    <lineage>
        <taxon>Bacteria</taxon>
        <taxon>Bacillati</taxon>
        <taxon>Actinomycetota</taxon>
        <taxon>Actinomycetes</taxon>
        <taxon>Kitasatosporales</taxon>
        <taxon>Streptomycetaceae</taxon>
        <taxon>Streptomyces</taxon>
    </lineage>
</organism>
<sequence>MTDLTVLTRLCPPPATPQLPIDWSTVEAELGVRLPEDYKQLAAVYGPGLYSDYINIYHPRANTPWVNLTGPMPSRIRGHLQRDYDEGTHPVPYDPHHLFAVGVTSNGEYLFWITDPQDAPDSWRIAVNEARGPRWYTYDGTLTAFLASVLSGETSVPQFPKDLLDPPITFAPSTAPAIDYSEPPARPAVSTDSIREWARANGYQVRPHGRIPADVLDAWERANPV</sequence>
<dbReference type="Pfam" id="PF23359">
    <property type="entry name" value="Lsr2_DNA-bd"/>
    <property type="match status" value="1"/>
</dbReference>
<dbReference type="AlphaFoldDB" id="A0A0L8MG23"/>
<reference evidence="4" key="1">
    <citation type="submission" date="2015-07" db="EMBL/GenBank/DDBJ databases">
        <authorList>
            <consortium name="Consortium for Microbial Forensics and Genomics (microFORGE)"/>
            <person name="Knight B.M."/>
            <person name="Roberts D.P."/>
            <person name="Lin D."/>
            <person name="Hari K."/>
            <person name="Fletcher J."/>
            <person name="Melcher U."/>
            <person name="Blagden T."/>
            <person name="Winegar R.A."/>
        </authorList>
    </citation>
    <scope>NUCLEOTIDE SEQUENCE [LARGE SCALE GENOMIC DNA]</scope>
    <source>
        <strain evidence="4">NRRL B-1447</strain>
    </source>
</reference>
<dbReference type="InterPro" id="IPR037883">
    <property type="entry name" value="Knr4/Smi1-like_sf"/>
</dbReference>
<dbReference type="RefSeq" id="WP_053172584.1">
    <property type="nucleotide sequence ID" value="NZ_LGUV01000256.1"/>
</dbReference>
<evidence type="ECO:0000313" key="3">
    <source>
        <dbReference type="EMBL" id="KOG49363.1"/>
    </source>
</evidence>
<proteinExistence type="predicted"/>
<protein>
    <recommendedName>
        <fullName evidence="2">Knr4/Smi1-like domain-containing protein</fullName>
    </recommendedName>
</protein>
<evidence type="ECO:0000259" key="2">
    <source>
        <dbReference type="SMART" id="SM00860"/>
    </source>
</evidence>
<dbReference type="OrthoDB" id="5572373at2"/>
<accession>A0A0L8MG23</accession>
<gene>
    <name evidence="3" type="ORF">ADK75_19470</name>
</gene>
<dbReference type="GO" id="GO:0016746">
    <property type="term" value="F:acyltransferase activity"/>
    <property type="evidence" value="ECO:0007669"/>
    <property type="project" value="InterPro"/>
</dbReference>
<dbReference type="SMART" id="SM00860">
    <property type="entry name" value="SMI1_KNR4"/>
    <property type="match status" value="1"/>
</dbReference>
<name>A0A0L8MG23_STRVG</name>
<dbReference type="SUPFAM" id="SSF160631">
    <property type="entry name" value="SMI1/KNR4-like"/>
    <property type="match status" value="1"/>
</dbReference>
<evidence type="ECO:0000313" key="4">
    <source>
        <dbReference type="Proteomes" id="UP000037084"/>
    </source>
</evidence>
<dbReference type="InterPro" id="IPR018958">
    <property type="entry name" value="Knr4/Smi1-like_dom"/>
</dbReference>
<feature type="domain" description="Knr4/Smi1-like" evidence="2">
    <location>
        <begin position="14"/>
        <end position="148"/>
    </location>
</feature>
<dbReference type="InterPro" id="IPR055370">
    <property type="entry name" value="Lsr2_DNA-bd"/>
</dbReference>
<dbReference type="InterPro" id="IPR036625">
    <property type="entry name" value="E3-bd_dom_sf"/>
</dbReference>
<dbReference type="GO" id="GO:0003677">
    <property type="term" value="F:DNA binding"/>
    <property type="evidence" value="ECO:0007669"/>
    <property type="project" value="UniProtKB-KW"/>
</dbReference>
<keyword evidence="1" id="KW-0238">DNA-binding</keyword>
<dbReference type="PATRIC" id="fig|1961.12.peg.4415"/>